<proteinExistence type="predicted"/>
<gene>
    <name evidence="2" type="ORF">M406DRAFT_66239</name>
</gene>
<name>A0A9P4YAF1_CRYP1</name>
<feature type="region of interest" description="Disordered" evidence="1">
    <location>
        <begin position="202"/>
        <end position="225"/>
    </location>
</feature>
<dbReference type="Proteomes" id="UP000803844">
    <property type="component" value="Unassembled WGS sequence"/>
</dbReference>
<organism evidence="2 3">
    <name type="scientific">Cryphonectria parasitica (strain ATCC 38755 / EP155)</name>
    <dbReference type="NCBI Taxonomy" id="660469"/>
    <lineage>
        <taxon>Eukaryota</taxon>
        <taxon>Fungi</taxon>
        <taxon>Dikarya</taxon>
        <taxon>Ascomycota</taxon>
        <taxon>Pezizomycotina</taxon>
        <taxon>Sordariomycetes</taxon>
        <taxon>Sordariomycetidae</taxon>
        <taxon>Diaporthales</taxon>
        <taxon>Cryphonectriaceae</taxon>
        <taxon>Cryphonectria-Endothia species complex</taxon>
        <taxon>Cryphonectria</taxon>
    </lineage>
</organism>
<dbReference type="RefSeq" id="XP_040780729.1">
    <property type="nucleotide sequence ID" value="XM_040924983.1"/>
</dbReference>
<accession>A0A9P4YAF1</accession>
<dbReference type="EMBL" id="MU032344">
    <property type="protein sequence ID" value="KAF3769768.1"/>
    <property type="molecule type" value="Genomic_DNA"/>
</dbReference>
<evidence type="ECO:0000313" key="3">
    <source>
        <dbReference type="Proteomes" id="UP000803844"/>
    </source>
</evidence>
<feature type="compositionally biased region" description="Basic and acidic residues" evidence="1">
    <location>
        <begin position="204"/>
        <end position="221"/>
    </location>
</feature>
<evidence type="ECO:0000313" key="2">
    <source>
        <dbReference type="EMBL" id="KAF3769768.1"/>
    </source>
</evidence>
<dbReference type="AlphaFoldDB" id="A0A9P4YAF1"/>
<evidence type="ECO:0000256" key="1">
    <source>
        <dbReference type="SAM" id="MobiDB-lite"/>
    </source>
</evidence>
<reference evidence="2" key="1">
    <citation type="journal article" date="2020" name="Phytopathology">
        <title>Genome sequence of the chestnut blight fungus Cryphonectria parasitica EP155: A fundamental resource for an archetypical invasive plant pathogen.</title>
        <authorList>
            <person name="Crouch J.A."/>
            <person name="Dawe A."/>
            <person name="Aerts A."/>
            <person name="Barry K."/>
            <person name="Churchill A.C.L."/>
            <person name="Grimwood J."/>
            <person name="Hillman B."/>
            <person name="Milgroom M.G."/>
            <person name="Pangilinan J."/>
            <person name="Smith M."/>
            <person name="Salamov A."/>
            <person name="Schmutz J."/>
            <person name="Yadav J."/>
            <person name="Grigoriev I.V."/>
            <person name="Nuss D."/>
        </authorList>
    </citation>
    <scope>NUCLEOTIDE SEQUENCE</scope>
    <source>
        <strain evidence="2">EP155</strain>
    </source>
</reference>
<protein>
    <submittedName>
        <fullName evidence="2">Uncharacterized protein</fullName>
    </submittedName>
</protein>
<comment type="caution">
    <text evidence="2">The sequence shown here is derived from an EMBL/GenBank/DDBJ whole genome shotgun (WGS) entry which is preliminary data.</text>
</comment>
<keyword evidence="3" id="KW-1185">Reference proteome</keyword>
<sequence>MSPAALNPTYSLSPTTTTDTPLTAIISYIFQLSTPQLPTSTHNHHHHYHHHHDVTTTITTTTQAVIITAALYSQPILHLSRPGQSRSTRSTMKALVALLLLLGVLGGTGCHAQGSLVVGSAATDYSRNKPPPTSTASLCSFGSEYLVNNDEAVHQAGERDVHLETKTEKMRTVQPSFKSSLVSLSAPTAEVLDLTSSTVGSKASIEHPVDSQPQHDDEKSHSAITSGSSSTIALIAAVVTSFGPFASADNLKDYGTTLKFQPSTITLTGLPAPDVSTTSSCNVICPHNELQDKCNNPPYSASCLYQSAGCHVTMDTPYAPCLTMCKCVVSRDIPADAQPGLTHKEDDEFAGLD</sequence>
<dbReference type="GeneID" id="63842112"/>